<proteinExistence type="predicted"/>
<protein>
    <recommendedName>
        <fullName evidence="4">HTTM domain-containing protein</fullName>
    </recommendedName>
</protein>
<reference evidence="2 3" key="2">
    <citation type="submission" date="2016-12" db="EMBL/GenBank/DDBJ databases">
        <title>Draft Genome Sequence of Cystobacter ferrugineus Strain Cbfe23.</title>
        <authorList>
            <person name="Akbar S."/>
            <person name="Dowd S.E."/>
            <person name="Stevens D.C."/>
        </authorList>
    </citation>
    <scope>NUCLEOTIDE SEQUENCE [LARGE SCALE GENOMIC DNA]</scope>
    <source>
        <strain evidence="2 3">Cbfe23</strain>
    </source>
</reference>
<sequence>MHGLSIVAVCLALACGWSAGLVLLDARTLRSDGARRYRPGWGVVTATQLDSRRRWAGLGVLGAAGLLASAPFLGGTMAVGTALLSCGVLLAWMVIDRRLHPARYTSVCMALLALGLVFALAERARAPEPWFLEGFASFFASHLYLVAGIRKLRSAQFMSGRVIVDGLAFGAYQAAAGNREFLGGVSLSRLAGWLSQDVVLAGGRLAALLTAVMELALGLGALGLLPVPLTLSLALVLHLSFLLISPRRIVPFTAAALGLLLLATRSPLLGLLGSTRV</sequence>
<keyword evidence="1" id="KW-0472">Membrane</keyword>
<feature type="transmembrane region" description="Helical" evidence="1">
    <location>
        <begin position="107"/>
        <end position="124"/>
    </location>
</feature>
<comment type="caution">
    <text evidence="2">The sequence shown here is derived from an EMBL/GenBank/DDBJ whole genome shotgun (WGS) entry which is preliminary data.</text>
</comment>
<dbReference type="Proteomes" id="UP000182229">
    <property type="component" value="Unassembled WGS sequence"/>
</dbReference>
<feature type="transmembrane region" description="Helical" evidence="1">
    <location>
        <begin position="78"/>
        <end position="95"/>
    </location>
</feature>
<name>A0A1L9B1A0_9BACT</name>
<evidence type="ECO:0008006" key="4">
    <source>
        <dbReference type="Google" id="ProtNLM"/>
    </source>
</evidence>
<feature type="transmembrane region" description="Helical" evidence="1">
    <location>
        <begin position="252"/>
        <end position="272"/>
    </location>
</feature>
<evidence type="ECO:0000313" key="3">
    <source>
        <dbReference type="Proteomes" id="UP000182229"/>
    </source>
</evidence>
<dbReference type="OrthoDB" id="4351222at2"/>
<keyword evidence="3" id="KW-1185">Reference proteome</keyword>
<organism evidence="2 3">
    <name type="scientific">Cystobacter ferrugineus</name>
    <dbReference type="NCBI Taxonomy" id="83449"/>
    <lineage>
        <taxon>Bacteria</taxon>
        <taxon>Pseudomonadati</taxon>
        <taxon>Myxococcota</taxon>
        <taxon>Myxococcia</taxon>
        <taxon>Myxococcales</taxon>
        <taxon>Cystobacterineae</taxon>
        <taxon>Archangiaceae</taxon>
        <taxon>Cystobacter</taxon>
    </lineage>
</organism>
<keyword evidence="1" id="KW-0812">Transmembrane</keyword>
<reference evidence="3" key="1">
    <citation type="submission" date="2016-11" db="EMBL/GenBank/DDBJ databases">
        <authorList>
            <person name="Shukria A."/>
            <person name="Stevens D.C."/>
        </authorList>
    </citation>
    <scope>NUCLEOTIDE SEQUENCE [LARGE SCALE GENOMIC DNA]</scope>
    <source>
        <strain evidence="3">Cbfe23</strain>
    </source>
</reference>
<evidence type="ECO:0000256" key="1">
    <source>
        <dbReference type="SAM" id="Phobius"/>
    </source>
</evidence>
<dbReference type="AlphaFoldDB" id="A0A1L9B1A0"/>
<evidence type="ECO:0000313" key="2">
    <source>
        <dbReference type="EMBL" id="OJH35933.1"/>
    </source>
</evidence>
<feature type="transmembrane region" description="Helical" evidence="1">
    <location>
        <begin position="6"/>
        <end position="26"/>
    </location>
</feature>
<keyword evidence="1" id="KW-1133">Transmembrane helix</keyword>
<dbReference type="STRING" id="83449.BON30_35560"/>
<feature type="transmembrane region" description="Helical" evidence="1">
    <location>
        <begin position="225"/>
        <end position="245"/>
    </location>
</feature>
<feature type="transmembrane region" description="Helical" evidence="1">
    <location>
        <begin position="55"/>
        <end position="72"/>
    </location>
</feature>
<accession>A0A1L9B1A0</accession>
<gene>
    <name evidence="2" type="ORF">BON30_35560</name>
</gene>
<feature type="transmembrane region" description="Helical" evidence="1">
    <location>
        <begin position="130"/>
        <end position="149"/>
    </location>
</feature>
<dbReference type="EMBL" id="MPIN01000012">
    <property type="protein sequence ID" value="OJH35933.1"/>
    <property type="molecule type" value="Genomic_DNA"/>
</dbReference>
<dbReference type="RefSeq" id="WP_071902963.1">
    <property type="nucleotide sequence ID" value="NZ_MPIN01000012.1"/>
</dbReference>